<dbReference type="PANTHER" id="PTHR43736">
    <property type="entry name" value="ADP-RIBOSE PYROPHOSPHATASE"/>
    <property type="match status" value="1"/>
</dbReference>
<dbReference type="EMBL" id="VSZI01000001">
    <property type="protein sequence ID" value="TYR19742.1"/>
    <property type="molecule type" value="Genomic_DNA"/>
</dbReference>
<dbReference type="InterPro" id="IPR036390">
    <property type="entry name" value="WH_DNA-bd_sf"/>
</dbReference>
<dbReference type="Gene3D" id="3.90.79.10">
    <property type="entry name" value="Nucleoside Triphosphate Pyrophosphohydrolase"/>
    <property type="match status" value="1"/>
</dbReference>
<comment type="caution">
    <text evidence="2">The sequence shown here is derived from an EMBL/GenBank/DDBJ whole genome shotgun (WGS) entry which is preliminary data.</text>
</comment>
<dbReference type="AlphaFoldDB" id="A0A5D4FVE7"/>
<evidence type="ECO:0000313" key="3">
    <source>
        <dbReference type="Proteomes" id="UP000324726"/>
    </source>
</evidence>
<proteinExistence type="predicted"/>
<name>A0A5D4FVE7_9CORY</name>
<dbReference type="PANTHER" id="PTHR43736:SF4">
    <property type="entry name" value="SLR1690 PROTEIN"/>
    <property type="match status" value="1"/>
</dbReference>
<dbReference type="RefSeq" id="WP_148811466.1">
    <property type="nucleotide sequence ID" value="NZ_VSZI01000001.1"/>
</dbReference>
<feature type="domain" description="NrtR DNA-binding winged helix" evidence="1">
    <location>
        <begin position="170"/>
        <end position="227"/>
    </location>
</feature>
<gene>
    <name evidence="2" type="ORF">FYJ87_01710</name>
</gene>
<dbReference type="InterPro" id="IPR015797">
    <property type="entry name" value="NUDIX_hydrolase-like_dom_sf"/>
</dbReference>
<dbReference type="GO" id="GO:0016787">
    <property type="term" value="F:hydrolase activity"/>
    <property type="evidence" value="ECO:0007669"/>
    <property type="project" value="UniProtKB-KW"/>
</dbReference>
<dbReference type="CDD" id="cd18873">
    <property type="entry name" value="NUDIX_NadM_like"/>
    <property type="match status" value="1"/>
</dbReference>
<dbReference type="SUPFAM" id="SSF46785">
    <property type="entry name" value="Winged helix' DNA-binding domain"/>
    <property type="match status" value="1"/>
</dbReference>
<dbReference type="Pfam" id="PF21906">
    <property type="entry name" value="WHD_NrtR"/>
    <property type="match status" value="1"/>
</dbReference>
<dbReference type="SUPFAM" id="SSF55811">
    <property type="entry name" value="Nudix"/>
    <property type="match status" value="1"/>
</dbReference>
<keyword evidence="2" id="KW-0378">Hydrolase</keyword>
<accession>A0A5D4FVE7</accession>
<protein>
    <submittedName>
        <fullName evidence="2">NUDIX hydrolase</fullName>
    </submittedName>
</protein>
<dbReference type="Proteomes" id="UP000324726">
    <property type="component" value="Unassembled WGS sequence"/>
</dbReference>
<reference evidence="2 3" key="1">
    <citation type="submission" date="2019-08" db="EMBL/GenBank/DDBJ databases">
        <title>Draft genome of C. urealyticum strain VH4248.</title>
        <authorList>
            <person name="Navas J."/>
        </authorList>
    </citation>
    <scope>NUCLEOTIDE SEQUENCE [LARGE SCALE GENOMIC DNA]</scope>
    <source>
        <strain evidence="2 3">VH4248</strain>
    </source>
</reference>
<evidence type="ECO:0000259" key="1">
    <source>
        <dbReference type="Pfam" id="PF21906"/>
    </source>
</evidence>
<dbReference type="InterPro" id="IPR036388">
    <property type="entry name" value="WH-like_DNA-bd_sf"/>
</dbReference>
<dbReference type="InterPro" id="IPR054105">
    <property type="entry name" value="WHD_NrtR"/>
</dbReference>
<evidence type="ECO:0000313" key="2">
    <source>
        <dbReference type="EMBL" id="TYR19742.1"/>
    </source>
</evidence>
<dbReference type="Gene3D" id="1.10.10.10">
    <property type="entry name" value="Winged helix-like DNA-binding domain superfamily/Winged helix DNA-binding domain"/>
    <property type="match status" value="1"/>
</dbReference>
<sequence>MRRWTGLNVAERRQLGPTVAVSTVAFAIDPPHADAASPALWVPLVRRIRPPFEGAWALPGGPTEWDKTLTETALENLVAAAQAEPNYLEQLYAFGSVERSAEAQRTVTIAYWAQFRDSDFQQRQRQEQENIAWFRTDDLPPLAFDHAEIIDAGIDRLRRRTEKALVAHRFLEDSFTIAELRHVQEVILGKKLDPANFRRQVLASGDVEETGEYQEGTKHRPAKYYRFVPESDRAEL</sequence>
<organism evidence="2 3">
    <name type="scientific">Corynebacterium urealyticum</name>
    <dbReference type="NCBI Taxonomy" id="43771"/>
    <lineage>
        <taxon>Bacteria</taxon>
        <taxon>Bacillati</taxon>
        <taxon>Actinomycetota</taxon>
        <taxon>Actinomycetes</taxon>
        <taxon>Mycobacteriales</taxon>
        <taxon>Corynebacteriaceae</taxon>
        <taxon>Corynebacterium</taxon>
    </lineage>
</organism>